<gene>
    <name evidence="2" type="ORF">O181_051613</name>
</gene>
<feature type="compositionally biased region" description="Polar residues" evidence="1">
    <location>
        <begin position="1"/>
        <end position="11"/>
    </location>
</feature>
<sequence>MGPRGPTTNPKGQVGPKPKVDPPEPVLAPNLISPKNGHKNPRTHIGHFQLLASGDHQRPPAQAQKAFPSIQGKDSPLPMHSIPRIQEWCIYGIISYYAPILLSNPMVMVSGPNYAISNQVPKSITHFKGSIFSNPVFQSLAATRKPFKDPNHLALQELGCTFFQDYS</sequence>
<evidence type="ECO:0000313" key="3">
    <source>
        <dbReference type="Proteomes" id="UP000765509"/>
    </source>
</evidence>
<keyword evidence="3" id="KW-1185">Reference proteome</keyword>
<dbReference type="Proteomes" id="UP000765509">
    <property type="component" value="Unassembled WGS sequence"/>
</dbReference>
<evidence type="ECO:0000313" key="2">
    <source>
        <dbReference type="EMBL" id="MBW0511898.1"/>
    </source>
</evidence>
<name>A0A9Q3HNJ3_9BASI</name>
<organism evidence="2 3">
    <name type="scientific">Austropuccinia psidii MF-1</name>
    <dbReference type="NCBI Taxonomy" id="1389203"/>
    <lineage>
        <taxon>Eukaryota</taxon>
        <taxon>Fungi</taxon>
        <taxon>Dikarya</taxon>
        <taxon>Basidiomycota</taxon>
        <taxon>Pucciniomycotina</taxon>
        <taxon>Pucciniomycetes</taxon>
        <taxon>Pucciniales</taxon>
        <taxon>Sphaerophragmiaceae</taxon>
        <taxon>Austropuccinia</taxon>
    </lineage>
</organism>
<feature type="region of interest" description="Disordered" evidence="1">
    <location>
        <begin position="1"/>
        <end position="43"/>
    </location>
</feature>
<protein>
    <submittedName>
        <fullName evidence="2">Uncharacterized protein</fullName>
    </submittedName>
</protein>
<proteinExistence type="predicted"/>
<evidence type="ECO:0000256" key="1">
    <source>
        <dbReference type="SAM" id="MobiDB-lite"/>
    </source>
</evidence>
<feature type="region of interest" description="Disordered" evidence="1">
    <location>
        <begin position="56"/>
        <end position="75"/>
    </location>
</feature>
<reference evidence="2" key="1">
    <citation type="submission" date="2021-03" db="EMBL/GenBank/DDBJ databases">
        <title>Draft genome sequence of rust myrtle Austropuccinia psidii MF-1, a brazilian biotype.</title>
        <authorList>
            <person name="Quecine M.C."/>
            <person name="Pachon D.M.R."/>
            <person name="Bonatelli M.L."/>
            <person name="Correr F.H."/>
            <person name="Franceschini L.M."/>
            <person name="Leite T.F."/>
            <person name="Margarido G.R.A."/>
            <person name="Almeida C.A."/>
            <person name="Ferrarezi J.A."/>
            <person name="Labate C.A."/>
        </authorList>
    </citation>
    <scope>NUCLEOTIDE SEQUENCE</scope>
    <source>
        <strain evidence="2">MF-1</strain>
    </source>
</reference>
<dbReference type="EMBL" id="AVOT02022441">
    <property type="protein sequence ID" value="MBW0511898.1"/>
    <property type="molecule type" value="Genomic_DNA"/>
</dbReference>
<comment type="caution">
    <text evidence="2">The sequence shown here is derived from an EMBL/GenBank/DDBJ whole genome shotgun (WGS) entry which is preliminary data.</text>
</comment>
<accession>A0A9Q3HNJ3</accession>
<dbReference type="AlphaFoldDB" id="A0A9Q3HNJ3"/>